<gene>
    <name evidence="3" type="ORF">SAMN05421835_10451</name>
</gene>
<evidence type="ECO:0000256" key="1">
    <source>
        <dbReference type="SAM" id="SignalP"/>
    </source>
</evidence>
<feature type="signal peptide" evidence="1">
    <location>
        <begin position="1"/>
        <end position="22"/>
    </location>
</feature>
<dbReference type="PANTHER" id="PTHR38165:SF1">
    <property type="entry name" value="GLUCANASE B"/>
    <property type="match status" value="1"/>
</dbReference>
<dbReference type="InterPro" id="IPR037398">
    <property type="entry name" value="Glyco_hydro_64_fam"/>
</dbReference>
<dbReference type="Proteomes" id="UP000199025">
    <property type="component" value="Unassembled WGS sequence"/>
</dbReference>
<dbReference type="Pfam" id="PF16483">
    <property type="entry name" value="Glyco_hydro_64"/>
    <property type="match status" value="1"/>
</dbReference>
<dbReference type="CDD" id="cd09216">
    <property type="entry name" value="GH64-LPHase-like"/>
    <property type="match status" value="1"/>
</dbReference>
<evidence type="ECO:0000313" key="3">
    <source>
        <dbReference type="EMBL" id="SFJ25090.1"/>
    </source>
</evidence>
<feature type="chain" id="PRO_5039648689" evidence="1">
    <location>
        <begin position="23"/>
        <end position="392"/>
    </location>
</feature>
<dbReference type="OrthoDB" id="5513218at2"/>
<dbReference type="PROSITE" id="PS51318">
    <property type="entry name" value="TAT"/>
    <property type="match status" value="1"/>
</dbReference>
<dbReference type="PANTHER" id="PTHR38165">
    <property type="match status" value="1"/>
</dbReference>
<name>A0A1I3PUK3_9PSEU</name>
<protein>
    <submittedName>
        <fullName evidence="3">Beta-1,3-glucanase</fullName>
    </submittedName>
</protein>
<dbReference type="Gene3D" id="3.30.920.50">
    <property type="entry name" value="Beta-1,3-glucanase, C-terminal domain"/>
    <property type="match status" value="1"/>
</dbReference>
<dbReference type="AlphaFoldDB" id="A0A1I3PUK3"/>
<dbReference type="Gene3D" id="2.60.110.10">
    <property type="entry name" value="Thaumatin"/>
    <property type="match status" value="1"/>
</dbReference>
<dbReference type="InterPro" id="IPR032477">
    <property type="entry name" value="Glyco_hydro_64"/>
</dbReference>
<evidence type="ECO:0000313" key="4">
    <source>
        <dbReference type="Proteomes" id="UP000199025"/>
    </source>
</evidence>
<dbReference type="InterPro" id="IPR042517">
    <property type="entry name" value="Glyco_hydro_64_N_2"/>
</dbReference>
<accession>A0A1I3PUK3</accession>
<reference evidence="3 4" key="1">
    <citation type="submission" date="2016-10" db="EMBL/GenBank/DDBJ databases">
        <authorList>
            <person name="de Groot N.N."/>
        </authorList>
    </citation>
    <scope>NUCLEOTIDE SEQUENCE [LARGE SCALE GENOMIC DNA]</scope>
    <source>
        <strain evidence="3 4">DSM 44468</strain>
    </source>
</reference>
<dbReference type="STRING" id="115433.SAMN05421835_10451"/>
<dbReference type="RefSeq" id="WP_091505271.1">
    <property type="nucleotide sequence ID" value="NZ_FORP01000004.1"/>
</dbReference>
<sequence length="392" mass="41148">MPTRRSFLQGMAVALVGAPIGAAVVAAQTSGRGAQAAGATLPMTVVNHTYRFANSQIFCYIVGTDLTSGKQVFVRPDGSVKQVSLSDNGSDGFADLSIPLAADGDTRLSIPADMSGRVYFSLGDKLRFKVVTDGAGNAALQYPAGWVASDPSYRVLHDFVEFTHNSAGMFCNTTMVDMFAVPLAITLTGASTQTTGHLVPGGRDAIFRGLAQVPEFASLVVDDLRVIAPGHGIEAGLFPANYFDPYIDAVWQKYASTPLTVSVNGGTRTGRVSDGLFRFDGGVAPFSRPSTRDVLFCDGALAAPNDGVTGPVAAVLAAGFNRSTLLSSASQPGTDPAAFYRESVTNHYARLLHENSADGKAYGFAFDDVAGFASYIQDTAPTSFTVELAPFH</sequence>
<dbReference type="InterPro" id="IPR037176">
    <property type="entry name" value="Osmotin/thaumatin-like_sf"/>
</dbReference>
<dbReference type="EMBL" id="FORP01000004">
    <property type="protein sequence ID" value="SFJ25090.1"/>
    <property type="molecule type" value="Genomic_DNA"/>
</dbReference>
<feature type="domain" description="GH64" evidence="2">
    <location>
        <begin position="38"/>
        <end position="390"/>
    </location>
</feature>
<dbReference type="PROSITE" id="PS52006">
    <property type="entry name" value="GH64"/>
    <property type="match status" value="1"/>
</dbReference>
<organism evidence="3 4">
    <name type="scientific">Amycolatopsis sacchari</name>
    <dbReference type="NCBI Taxonomy" id="115433"/>
    <lineage>
        <taxon>Bacteria</taxon>
        <taxon>Bacillati</taxon>
        <taxon>Actinomycetota</taxon>
        <taxon>Actinomycetes</taxon>
        <taxon>Pseudonocardiales</taxon>
        <taxon>Pseudonocardiaceae</taxon>
        <taxon>Amycolatopsis</taxon>
    </lineage>
</organism>
<dbReference type="InterPro" id="IPR006311">
    <property type="entry name" value="TAT_signal"/>
</dbReference>
<proteinExistence type="predicted"/>
<evidence type="ECO:0000259" key="2">
    <source>
        <dbReference type="PROSITE" id="PS52006"/>
    </source>
</evidence>
<keyword evidence="4" id="KW-1185">Reference proteome</keyword>
<keyword evidence="1" id="KW-0732">Signal</keyword>